<dbReference type="Pfam" id="PF03401">
    <property type="entry name" value="TctC"/>
    <property type="match status" value="1"/>
</dbReference>
<reference evidence="3 4" key="1">
    <citation type="submission" date="2021-08" db="EMBL/GenBank/DDBJ databases">
        <authorList>
            <person name="Peeters C."/>
        </authorList>
    </citation>
    <scope>NUCLEOTIDE SEQUENCE [LARGE SCALE GENOMIC DNA]</scope>
    <source>
        <strain evidence="3 4">LMG 21510</strain>
    </source>
</reference>
<evidence type="ECO:0000313" key="3">
    <source>
        <dbReference type="EMBL" id="CAG9169092.1"/>
    </source>
</evidence>
<dbReference type="PIRSF" id="PIRSF017082">
    <property type="entry name" value="YflP"/>
    <property type="match status" value="1"/>
</dbReference>
<organism evidence="3 4">
    <name type="scientific">Cupriavidus respiraculi</name>
    <dbReference type="NCBI Taxonomy" id="195930"/>
    <lineage>
        <taxon>Bacteria</taxon>
        <taxon>Pseudomonadati</taxon>
        <taxon>Pseudomonadota</taxon>
        <taxon>Betaproteobacteria</taxon>
        <taxon>Burkholderiales</taxon>
        <taxon>Burkholderiaceae</taxon>
        <taxon>Cupriavidus</taxon>
    </lineage>
</organism>
<dbReference type="InterPro" id="IPR042100">
    <property type="entry name" value="Bug_dom1"/>
</dbReference>
<keyword evidence="4" id="KW-1185">Reference proteome</keyword>
<name>A0ABN7YB84_9BURK</name>
<dbReference type="PANTHER" id="PTHR42928:SF5">
    <property type="entry name" value="BLR1237 PROTEIN"/>
    <property type="match status" value="1"/>
</dbReference>
<gene>
    <name evidence="3" type="ORF">LMG21510_01334</name>
</gene>
<feature type="chain" id="PRO_5047359142" description="Extra-cytoplasmic solute receptor" evidence="2">
    <location>
        <begin position="24"/>
        <end position="337"/>
    </location>
</feature>
<dbReference type="SUPFAM" id="SSF53850">
    <property type="entry name" value="Periplasmic binding protein-like II"/>
    <property type="match status" value="1"/>
</dbReference>
<feature type="signal peptide" evidence="2">
    <location>
        <begin position="1"/>
        <end position="23"/>
    </location>
</feature>
<dbReference type="EMBL" id="CAJZAH010000001">
    <property type="protein sequence ID" value="CAG9169092.1"/>
    <property type="molecule type" value="Genomic_DNA"/>
</dbReference>
<dbReference type="Gene3D" id="3.40.190.150">
    <property type="entry name" value="Bordetella uptake gene, domain 1"/>
    <property type="match status" value="1"/>
</dbReference>
<sequence length="337" mass="34915">MKSASRPRSPVRRMALAAFTAFAAAATVGGIGAAHAQAYPTKPITIVVAYPAGGDTDVLARMIAEKLSIRLKQSVVVENRTGAAGTIGSAYVAKAAPDGYTLLAAPNTVALAPLVLKSGSGAVYDVQRDFTPIVQTGFQSLFVVVSKNTGIAKVGDLVTRAKAGTVSTYATPGNGSPMHVLGELFNKAAGVSIAQVPYRGTAPAVVDVLGGQVPMTYSTYGAVYQHVNTGQLVPIAVADQKRSPFAPNVPTLVELGYKDVEVSAWQGLLGPKGMSPELVRTLNTHVNEILKMPDIVQKMATFGISPVGGEPGVLAKVIAGDATRYAKIVKEFGIQAD</sequence>
<protein>
    <recommendedName>
        <fullName evidence="5">Extra-cytoplasmic solute receptor</fullName>
    </recommendedName>
</protein>
<accession>A0ABN7YB84</accession>
<dbReference type="Gene3D" id="3.40.190.10">
    <property type="entry name" value="Periplasmic binding protein-like II"/>
    <property type="match status" value="1"/>
</dbReference>
<dbReference type="InterPro" id="IPR005064">
    <property type="entry name" value="BUG"/>
</dbReference>
<dbReference type="PROSITE" id="PS51318">
    <property type="entry name" value="TAT"/>
    <property type="match status" value="1"/>
</dbReference>
<evidence type="ECO:0000256" key="2">
    <source>
        <dbReference type="SAM" id="SignalP"/>
    </source>
</evidence>
<proteinExistence type="inferred from homology"/>
<comment type="similarity">
    <text evidence="1">Belongs to the UPF0065 (bug) family.</text>
</comment>
<comment type="caution">
    <text evidence="3">The sequence shown here is derived from an EMBL/GenBank/DDBJ whole genome shotgun (WGS) entry which is preliminary data.</text>
</comment>
<dbReference type="PANTHER" id="PTHR42928">
    <property type="entry name" value="TRICARBOXYLATE-BINDING PROTEIN"/>
    <property type="match status" value="1"/>
</dbReference>
<dbReference type="Proteomes" id="UP000721236">
    <property type="component" value="Unassembled WGS sequence"/>
</dbReference>
<evidence type="ECO:0000256" key="1">
    <source>
        <dbReference type="ARBA" id="ARBA00006987"/>
    </source>
</evidence>
<keyword evidence="2" id="KW-0732">Signal</keyword>
<evidence type="ECO:0000313" key="4">
    <source>
        <dbReference type="Proteomes" id="UP000721236"/>
    </source>
</evidence>
<evidence type="ECO:0008006" key="5">
    <source>
        <dbReference type="Google" id="ProtNLM"/>
    </source>
</evidence>
<dbReference type="RefSeq" id="WP_377747283.1">
    <property type="nucleotide sequence ID" value="NZ_CAJZAH010000001.1"/>
</dbReference>
<dbReference type="InterPro" id="IPR006311">
    <property type="entry name" value="TAT_signal"/>
</dbReference>